<keyword evidence="2" id="KW-1003">Cell membrane</keyword>
<feature type="domain" description="MacB-like periplasmic core" evidence="9">
    <location>
        <begin position="22"/>
        <end position="231"/>
    </location>
</feature>
<feature type="domain" description="ABC3 transporter permease C-terminal" evidence="8">
    <location>
        <begin position="694"/>
        <end position="806"/>
    </location>
</feature>
<feature type="transmembrane region" description="Helical" evidence="7">
    <location>
        <begin position="267"/>
        <end position="291"/>
    </location>
</feature>
<feature type="transmembrane region" description="Helical" evidence="7">
    <location>
        <begin position="690"/>
        <end position="714"/>
    </location>
</feature>
<dbReference type="Pfam" id="PF02687">
    <property type="entry name" value="FtsX"/>
    <property type="match status" value="1"/>
</dbReference>
<feature type="transmembrane region" description="Helical" evidence="7">
    <location>
        <begin position="777"/>
        <end position="796"/>
    </location>
</feature>
<dbReference type="AlphaFoldDB" id="A0A4R3LAK1"/>
<keyword evidence="11" id="KW-1185">Reference proteome</keyword>
<dbReference type="RefSeq" id="WP_132577448.1">
    <property type="nucleotide sequence ID" value="NZ_JBHLWF010000084.1"/>
</dbReference>
<evidence type="ECO:0000256" key="4">
    <source>
        <dbReference type="ARBA" id="ARBA00022989"/>
    </source>
</evidence>
<keyword evidence="3 7" id="KW-0812">Transmembrane</keyword>
<evidence type="ECO:0000259" key="9">
    <source>
        <dbReference type="Pfam" id="PF12704"/>
    </source>
</evidence>
<gene>
    <name evidence="10" type="ORF">EDC25_1142</name>
</gene>
<keyword evidence="5 7" id="KW-0472">Membrane</keyword>
<evidence type="ECO:0000313" key="11">
    <source>
        <dbReference type="Proteomes" id="UP000294599"/>
    </source>
</evidence>
<feature type="transmembrane region" description="Helical" evidence="7">
    <location>
        <begin position="361"/>
        <end position="385"/>
    </location>
</feature>
<dbReference type="GO" id="GO:0005886">
    <property type="term" value="C:plasma membrane"/>
    <property type="evidence" value="ECO:0007669"/>
    <property type="project" value="UniProtKB-SubCell"/>
</dbReference>
<evidence type="ECO:0000256" key="3">
    <source>
        <dbReference type="ARBA" id="ARBA00022692"/>
    </source>
</evidence>
<dbReference type="PANTHER" id="PTHR30572:SF4">
    <property type="entry name" value="ABC TRANSPORTER PERMEASE YTRF"/>
    <property type="match status" value="1"/>
</dbReference>
<organism evidence="10 11">
    <name type="scientific">Pseudofulvimonas gallinarii</name>
    <dbReference type="NCBI Taxonomy" id="634155"/>
    <lineage>
        <taxon>Bacteria</taxon>
        <taxon>Pseudomonadati</taxon>
        <taxon>Pseudomonadota</taxon>
        <taxon>Gammaproteobacteria</taxon>
        <taxon>Lysobacterales</taxon>
        <taxon>Rhodanobacteraceae</taxon>
        <taxon>Pseudofulvimonas</taxon>
    </lineage>
</organism>
<dbReference type="GO" id="GO:0022857">
    <property type="term" value="F:transmembrane transporter activity"/>
    <property type="evidence" value="ECO:0007669"/>
    <property type="project" value="TreeGrafter"/>
</dbReference>
<accession>A0A4R3LAK1</accession>
<dbReference type="EMBL" id="SMAF01000014">
    <property type="protein sequence ID" value="TCS97151.1"/>
    <property type="molecule type" value="Genomic_DNA"/>
</dbReference>
<name>A0A4R3LAK1_9GAMM</name>
<evidence type="ECO:0000313" key="10">
    <source>
        <dbReference type="EMBL" id="TCS97151.1"/>
    </source>
</evidence>
<protein>
    <submittedName>
        <fullName evidence="10">Putative permease</fullName>
    </submittedName>
</protein>
<evidence type="ECO:0000256" key="6">
    <source>
        <dbReference type="ARBA" id="ARBA00038076"/>
    </source>
</evidence>
<dbReference type="PANTHER" id="PTHR30572">
    <property type="entry name" value="MEMBRANE COMPONENT OF TRANSPORTER-RELATED"/>
    <property type="match status" value="1"/>
</dbReference>
<evidence type="ECO:0000259" key="8">
    <source>
        <dbReference type="Pfam" id="PF02687"/>
    </source>
</evidence>
<sequence>MSRLVSSARLAIRGLVRNCRASLVMVATLAILIAVLCALASLGYNLLVSPWTYDSNRFGVLRHGVAGSTQERYGFAADEFRLIRDAGLFDAVVASQRVPVAYGDGTGSARPRILVRTTPDALRVTAAQPLLGRFVGAGESGADNRVVLSHELWLDRFGGDPQVLGRTLQLDGSAYEIVGVMPPRFHFMGGDFWSAHVSDLERDDSPETRLVLNVALPPGTRVDQLGPRLQALAQRLVDNAAPDRYPRGWQITALRVIDAVTGPQRPAVILVVAGAGLLLLLGVLNVAALLVARQIADSAMLATRRALGESAVRAAMVAFLESLVVASVAVALAVPLGQLLFERFVGLVALEWVPRELEGAFRYSTPALAVLPLVALATAAVLTLLRLPGLLRMDTRTVIGGGNRAGTRRGEINATRWLSGLQIAMAAAILVGALAIGGGANSLLSRDLGFDPRATQHAMLSLPRADIADGVARVATLERIADELQRRGAHSVAFTSAAPMQRYSRSGIISDASGAELDDDVPIDFHAVHGRFGDALGLRIREGRMIDAAIDQDRAEPVAVITRALAERLAAEGSAVGQSIVAAAAGGEAVRRRIIGVVDDILHESPLSTIRPTLFVPYVQDAASMAGGGGQVVLVVRWRAAAAGVEPAMDGSRVQAAVAAVDPWIAVGEVTTMTTRAERSIAGVTLASRLFAGFALLGLLLASMGIACVAELVVARQQHGMAVRAALGASPRRLLAQVLRGSLVIAVPAAVVGTLLAWMLDGVLAGAIQGRADIGPLLALGTASILLACALVATILPARKAMRIQPLAVLKGS</sequence>
<comment type="subcellular location">
    <subcellularLocation>
        <location evidence="1">Cell membrane</location>
        <topology evidence="1">Multi-pass membrane protein</topology>
    </subcellularLocation>
</comment>
<feature type="transmembrane region" description="Helical" evidence="7">
    <location>
        <begin position="21"/>
        <end position="47"/>
    </location>
</feature>
<dbReference type="InterPro" id="IPR003838">
    <property type="entry name" value="ABC3_permease_C"/>
</dbReference>
<dbReference type="InterPro" id="IPR025857">
    <property type="entry name" value="MacB_PCD"/>
</dbReference>
<feature type="transmembrane region" description="Helical" evidence="7">
    <location>
        <begin position="734"/>
        <end position="757"/>
    </location>
</feature>
<evidence type="ECO:0000256" key="2">
    <source>
        <dbReference type="ARBA" id="ARBA00022475"/>
    </source>
</evidence>
<comment type="caution">
    <text evidence="10">The sequence shown here is derived from an EMBL/GenBank/DDBJ whole genome shotgun (WGS) entry which is preliminary data.</text>
</comment>
<feature type="transmembrane region" description="Helical" evidence="7">
    <location>
        <begin position="417"/>
        <end position="436"/>
    </location>
</feature>
<dbReference type="InterPro" id="IPR050250">
    <property type="entry name" value="Macrolide_Exporter_MacB"/>
</dbReference>
<evidence type="ECO:0000256" key="7">
    <source>
        <dbReference type="SAM" id="Phobius"/>
    </source>
</evidence>
<dbReference type="Proteomes" id="UP000294599">
    <property type="component" value="Unassembled WGS sequence"/>
</dbReference>
<dbReference type="Pfam" id="PF12704">
    <property type="entry name" value="MacB_PCD"/>
    <property type="match status" value="2"/>
</dbReference>
<dbReference type="OrthoDB" id="5945529at2"/>
<feature type="domain" description="MacB-like periplasmic core" evidence="9">
    <location>
        <begin position="423"/>
        <end position="634"/>
    </location>
</feature>
<evidence type="ECO:0000256" key="5">
    <source>
        <dbReference type="ARBA" id="ARBA00023136"/>
    </source>
</evidence>
<evidence type="ECO:0000256" key="1">
    <source>
        <dbReference type="ARBA" id="ARBA00004651"/>
    </source>
</evidence>
<comment type="similarity">
    <text evidence="6">Belongs to the ABC-4 integral membrane protein family.</text>
</comment>
<reference evidence="10 11" key="1">
    <citation type="submission" date="2019-03" db="EMBL/GenBank/DDBJ databases">
        <title>Genomic Encyclopedia of Type Strains, Phase IV (KMG-IV): sequencing the most valuable type-strain genomes for metagenomic binning, comparative biology and taxonomic classification.</title>
        <authorList>
            <person name="Goeker M."/>
        </authorList>
    </citation>
    <scope>NUCLEOTIDE SEQUENCE [LARGE SCALE GENOMIC DNA]</scope>
    <source>
        <strain evidence="10 11">DSM 21944</strain>
    </source>
</reference>
<feature type="transmembrane region" description="Helical" evidence="7">
    <location>
        <begin position="312"/>
        <end position="341"/>
    </location>
</feature>
<keyword evidence="4 7" id="KW-1133">Transmembrane helix</keyword>
<proteinExistence type="inferred from homology"/>